<evidence type="ECO:0000256" key="1">
    <source>
        <dbReference type="SAM" id="MobiDB-lite"/>
    </source>
</evidence>
<evidence type="ECO:0000313" key="2">
    <source>
        <dbReference type="EMBL" id="GJE87815.1"/>
    </source>
</evidence>
<name>A0A9P3G4Q7_9APHY</name>
<dbReference type="EMBL" id="BPQB01000007">
    <property type="protein sequence ID" value="GJE87815.1"/>
    <property type="molecule type" value="Genomic_DNA"/>
</dbReference>
<evidence type="ECO:0000313" key="3">
    <source>
        <dbReference type="Proteomes" id="UP000703269"/>
    </source>
</evidence>
<organism evidence="2 3">
    <name type="scientific">Phanerochaete sordida</name>
    <dbReference type="NCBI Taxonomy" id="48140"/>
    <lineage>
        <taxon>Eukaryota</taxon>
        <taxon>Fungi</taxon>
        <taxon>Dikarya</taxon>
        <taxon>Basidiomycota</taxon>
        <taxon>Agaricomycotina</taxon>
        <taxon>Agaricomycetes</taxon>
        <taxon>Polyporales</taxon>
        <taxon>Phanerochaetaceae</taxon>
        <taxon>Phanerochaete</taxon>
    </lineage>
</organism>
<keyword evidence="3" id="KW-1185">Reference proteome</keyword>
<dbReference type="Proteomes" id="UP000703269">
    <property type="component" value="Unassembled WGS sequence"/>
</dbReference>
<protein>
    <submittedName>
        <fullName evidence="2">Uncharacterized protein</fullName>
    </submittedName>
</protein>
<accession>A0A9P3G4Q7</accession>
<dbReference type="AlphaFoldDB" id="A0A9P3G4Q7"/>
<reference evidence="2 3" key="1">
    <citation type="submission" date="2021-08" db="EMBL/GenBank/DDBJ databases">
        <title>Draft Genome Sequence of Phanerochaete sordida strain YK-624.</title>
        <authorList>
            <person name="Mori T."/>
            <person name="Dohra H."/>
            <person name="Suzuki T."/>
            <person name="Kawagishi H."/>
            <person name="Hirai H."/>
        </authorList>
    </citation>
    <scope>NUCLEOTIDE SEQUENCE [LARGE SCALE GENOMIC DNA]</scope>
    <source>
        <strain evidence="2 3">YK-624</strain>
    </source>
</reference>
<sequence>MDQYSSASSHNPGQKYGIARKTLHHNTQSEGSICRVRRVERLQFGFAAIRSSHTVMHHRLHLLRIPH</sequence>
<proteinExistence type="predicted"/>
<feature type="compositionally biased region" description="Polar residues" evidence="1">
    <location>
        <begin position="1"/>
        <end position="12"/>
    </location>
</feature>
<comment type="caution">
    <text evidence="2">The sequence shown here is derived from an EMBL/GenBank/DDBJ whole genome shotgun (WGS) entry which is preliminary data.</text>
</comment>
<feature type="region of interest" description="Disordered" evidence="1">
    <location>
        <begin position="1"/>
        <end position="31"/>
    </location>
</feature>
<gene>
    <name evidence="2" type="ORF">PsYK624_038980</name>
</gene>